<protein>
    <submittedName>
        <fullName evidence="2">Unnamed protein product</fullName>
    </submittedName>
</protein>
<dbReference type="AlphaFoldDB" id="A0A9W6XML6"/>
<evidence type="ECO:0000313" key="3">
    <source>
        <dbReference type="Proteomes" id="UP001165121"/>
    </source>
</evidence>
<organism evidence="2 3">
    <name type="scientific">Phytophthora fragariaefolia</name>
    <dbReference type="NCBI Taxonomy" id="1490495"/>
    <lineage>
        <taxon>Eukaryota</taxon>
        <taxon>Sar</taxon>
        <taxon>Stramenopiles</taxon>
        <taxon>Oomycota</taxon>
        <taxon>Peronosporomycetes</taxon>
        <taxon>Peronosporales</taxon>
        <taxon>Peronosporaceae</taxon>
        <taxon>Phytophthora</taxon>
    </lineage>
</organism>
<feature type="coiled-coil region" evidence="1">
    <location>
        <begin position="236"/>
        <end position="280"/>
    </location>
</feature>
<dbReference type="EMBL" id="BSXT01001383">
    <property type="protein sequence ID" value="GMF41857.1"/>
    <property type="molecule type" value="Genomic_DNA"/>
</dbReference>
<evidence type="ECO:0000313" key="2">
    <source>
        <dbReference type="EMBL" id="GMF41857.1"/>
    </source>
</evidence>
<keyword evidence="3" id="KW-1185">Reference proteome</keyword>
<sequence length="311" mass="34867">MEASQRKAEPVLRSLDLGGNPCSRDVEGYKFRVVRVLSRLKTLDGDHITQLDKDLTEEFFASQQKRQSNNGFIGARPFTAPAAPGVRGSLLDTDVLTPNSIDPFASNLMPRGNVRLFRDDFLNNNPILLEYMAENANRAPFVDESINPTNPNETDESVPAVSTFVDKMRNANRLPNHDMENIDTEREATLITSDLNKMILSPSVSTSNLGVDPSDPSITIRKLLKHIEESLARYKNHQLDAVSQSLLQENKQLQTENNNIPILQEQIQDLKKQLATLESDPSTTRMLETNRVKSLQVLPRICCKATNTLQD</sequence>
<dbReference type="OrthoDB" id="1517790at2759"/>
<reference evidence="2" key="1">
    <citation type="submission" date="2023-04" db="EMBL/GenBank/DDBJ databases">
        <title>Phytophthora fragariaefolia NBRC 109709.</title>
        <authorList>
            <person name="Ichikawa N."/>
            <person name="Sato H."/>
            <person name="Tonouchi N."/>
        </authorList>
    </citation>
    <scope>NUCLEOTIDE SEQUENCE</scope>
    <source>
        <strain evidence="2">NBRC 109709</strain>
    </source>
</reference>
<dbReference type="Proteomes" id="UP001165121">
    <property type="component" value="Unassembled WGS sequence"/>
</dbReference>
<dbReference type="Gene3D" id="3.80.10.10">
    <property type="entry name" value="Ribonuclease Inhibitor"/>
    <property type="match status" value="1"/>
</dbReference>
<evidence type="ECO:0000256" key="1">
    <source>
        <dbReference type="SAM" id="Coils"/>
    </source>
</evidence>
<gene>
    <name evidence="2" type="ORF">Pfra01_001342600</name>
</gene>
<accession>A0A9W6XML6</accession>
<proteinExistence type="predicted"/>
<keyword evidence="1" id="KW-0175">Coiled coil</keyword>
<comment type="caution">
    <text evidence="2">The sequence shown here is derived from an EMBL/GenBank/DDBJ whole genome shotgun (WGS) entry which is preliminary data.</text>
</comment>
<dbReference type="InterPro" id="IPR032675">
    <property type="entry name" value="LRR_dom_sf"/>
</dbReference>
<name>A0A9W6XML6_9STRA</name>